<dbReference type="Gene3D" id="1.25.40.20">
    <property type="entry name" value="Ankyrin repeat-containing domain"/>
    <property type="match status" value="1"/>
</dbReference>
<keyword evidence="3" id="KW-0418">Kinase</keyword>
<dbReference type="Pfam" id="PF14223">
    <property type="entry name" value="Retrotran_gag_2"/>
    <property type="match status" value="1"/>
</dbReference>
<keyword evidence="3" id="KW-0808">Transferase</keyword>
<feature type="repeat" description="ANK" evidence="1">
    <location>
        <begin position="255"/>
        <end position="287"/>
    </location>
</feature>
<dbReference type="EMBL" id="PKMF04000010">
    <property type="protein sequence ID" value="KAK7859826.1"/>
    <property type="molecule type" value="Genomic_DNA"/>
</dbReference>
<dbReference type="GO" id="GO:0016301">
    <property type="term" value="F:kinase activity"/>
    <property type="evidence" value="ECO:0007669"/>
    <property type="project" value="UniProtKB-KW"/>
</dbReference>
<dbReference type="InterPro" id="IPR036770">
    <property type="entry name" value="Ankyrin_rpt-contain_sf"/>
</dbReference>
<dbReference type="PROSITE" id="PS50297">
    <property type="entry name" value="ANK_REP_REGION"/>
    <property type="match status" value="1"/>
</dbReference>
<dbReference type="AlphaFoldDB" id="A0AAW0M963"/>
<accession>A0AAW0M963</accession>
<dbReference type="PROSITE" id="PS50088">
    <property type="entry name" value="ANK_REPEAT"/>
    <property type="match status" value="1"/>
</dbReference>
<name>A0AAW0M963_QUESU</name>
<comment type="caution">
    <text evidence="3">The sequence shown here is derived from an EMBL/GenBank/DDBJ whole genome shotgun (WGS) entry which is preliminary data.</text>
</comment>
<sequence length="425" mass="47830">MLSCIDFFFFTLRPPQSKSWFVPGYCYRNTHSSQGIRSIYGIAKSSFIFFQTQFGYIDRSNMETKPVLRDEDNYLEWSVRVKTDLMAEDLWDIVEATNEPPTPENEAAFKAWRKMNAMALRVIQNSVGSDRFSDIMEITSARIAWETLAEKYKPKGPNPSSSMASVPLEEDNLDSNSKSGTIQISSDIGEITSDRMASVPLEEDKLDSSTKPGESDKGVEIYMDLCKSLKIGDWNAAKEFLNRHPHAISAKITVTGQTALHVAAEAGHVHIVEELVNQMSGENLEIKDIYGYTALARAAYNGNYRIAECMLGKDENLIRIGINFETIPVVLALYNGHLKLARYLYLLTPPEILMPENGTMGASVVCEAIKNRALDIALDLLNRCPRLVVAQDRFCMSPFCALACMPDYFLSGNRLVFWKRWIYSG</sequence>
<organism evidence="3 4">
    <name type="scientific">Quercus suber</name>
    <name type="common">Cork oak</name>
    <dbReference type="NCBI Taxonomy" id="58331"/>
    <lineage>
        <taxon>Eukaryota</taxon>
        <taxon>Viridiplantae</taxon>
        <taxon>Streptophyta</taxon>
        <taxon>Embryophyta</taxon>
        <taxon>Tracheophyta</taxon>
        <taxon>Spermatophyta</taxon>
        <taxon>Magnoliopsida</taxon>
        <taxon>eudicotyledons</taxon>
        <taxon>Gunneridae</taxon>
        <taxon>Pentapetalae</taxon>
        <taxon>rosids</taxon>
        <taxon>fabids</taxon>
        <taxon>Fagales</taxon>
        <taxon>Fagaceae</taxon>
        <taxon>Quercus</taxon>
    </lineage>
</organism>
<keyword evidence="1" id="KW-0040">ANK repeat</keyword>
<dbReference type="SMART" id="SM00248">
    <property type="entry name" value="ANK"/>
    <property type="match status" value="4"/>
</dbReference>
<feature type="region of interest" description="Disordered" evidence="2">
    <location>
        <begin position="152"/>
        <end position="181"/>
    </location>
</feature>
<keyword evidence="4" id="KW-1185">Reference proteome</keyword>
<dbReference type="PANTHER" id="PTHR24121">
    <property type="entry name" value="NO MECHANORECEPTOR POTENTIAL C, ISOFORM D-RELATED"/>
    <property type="match status" value="1"/>
</dbReference>
<dbReference type="Pfam" id="PF12796">
    <property type="entry name" value="Ank_2"/>
    <property type="match status" value="1"/>
</dbReference>
<protein>
    <submittedName>
        <fullName evidence="3">Kinase d-interacting substrate of 220 kDa</fullName>
    </submittedName>
</protein>
<gene>
    <name evidence="3" type="primary">KIDINS220</name>
    <name evidence="3" type="ORF">CFP56_002222</name>
</gene>
<dbReference type="InterPro" id="IPR002110">
    <property type="entry name" value="Ankyrin_rpt"/>
</dbReference>
<reference evidence="3 4" key="1">
    <citation type="journal article" date="2018" name="Sci. Data">
        <title>The draft genome sequence of cork oak.</title>
        <authorList>
            <person name="Ramos A.M."/>
            <person name="Usie A."/>
            <person name="Barbosa P."/>
            <person name="Barros P.M."/>
            <person name="Capote T."/>
            <person name="Chaves I."/>
            <person name="Simoes F."/>
            <person name="Abreu I."/>
            <person name="Carrasquinho I."/>
            <person name="Faro C."/>
            <person name="Guimaraes J.B."/>
            <person name="Mendonca D."/>
            <person name="Nobrega F."/>
            <person name="Rodrigues L."/>
            <person name="Saibo N.J.M."/>
            <person name="Varela M.C."/>
            <person name="Egas C."/>
            <person name="Matos J."/>
            <person name="Miguel C.M."/>
            <person name="Oliveira M.M."/>
            <person name="Ricardo C.P."/>
            <person name="Goncalves S."/>
        </authorList>
    </citation>
    <scope>NUCLEOTIDE SEQUENCE [LARGE SCALE GENOMIC DNA]</scope>
    <source>
        <strain evidence="4">cv. HL8</strain>
    </source>
</reference>
<evidence type="ECO:0000313" key="3">
    <source>
        <dbReference type="EMBL" id="KAK7859826.1"/>
    </source>
</evidence>
<dbReference type="Proteomes" id="UP000237347">
    <property type="component" value="Unassembled WGS sequence"/>
</dbReference>
<proteinExistence type="predicted"/>
<evidence type="ECO:0000256" key="1">
    <source>
        <dbReference type="PROSITE-ProRule" id="PRU00023"/>
    </source>
</evidence>
<evidence type="ECO:0000313" key="4">
    <source>
        <dbReference type="Proteomes" id="UP000237347"/>
    </source>
</evidence>
<evidence type="ECO:0000256" key="2">
    <source>
        <dbReference type="SAM" id="MobiDB-lite"/>
    </source>
</evidence>
<dbReference type="PANTHER" id="PTHR24121:SF16">
    <property type="entry name" value="NON-SPECIFIC SERINE_THREONINE PROTEIN KINASE"/>
    <property type="match status" value="1"/>
</dbReference>
<dbReference type="SUPFAM" id="SSF48403">
    <property type="entry name" value="Ankyrin repeat"/>
    <property type="match status" value="1"/>
</dbReference>